<reference evidence="1" key="1">
    <citation type="journal article" date="2014" name="Front. Microbiol.">
        <title>High frequency of phylogenetically diverse reductive dehalogenase-homologous genes in deep subseafloor sedimentary metagenomes.</title>
        <authorList>
            <person name="Kawai M."/>
            <person name="Futagami T."/>
            <person name="Toyoda A."/>
            <person name="Takaki Y."/>
            <person name="Nishi S."/>
            <person name="Hori S."/>
            <person name="Arai W."/>
            <person name="Tsubouchi T."/>
            <person name="Morono Y."/>
            <person name="Uchiyama I."/>
            <person name="Ito T."/>
            <person name="Fujiyama A."/>
            <person name="Inagaki F."/>
            <person name="Takami H."/>
        </authorList>
    </citation>
    <scope>NUCLEOTIDE SEQUENCE</scope>
    <source>
        <strain evidence="1">Expedition CK06-06</strain>
    </source>
</reference>
<dbReference type="AlphaFoldDB" id="X1HEP5"/>
<organism evidence="1">
    <name type="scientific">marine sediment metagenome</name>
    <dbReference type="NCBI Taxonomy" id="412755"/>
    <lineage>
        <taxon>unclassified sequences</taxon>
        <taxon>metagenomes</taxon>
        <taxon>ecological metagenomes</taxon>
    </lineage>
</organism>
<evidence type="ECO:0000313" key="1">
    <source>
        <dbReference type="EMBL" id="GAH43773.1"/>
    </source>
</evidence>
<gene>
    <name evidence="1" type="ORF">S03H2_21300</name>
</gene>
<proteinExistence type="predicted"/>
<dbReference type="EMBL" id="BARU01011321">
    <property type="protein sequence ID" value="GAH43773.1"/>
    <property type="molecule type" value="Genomic_DNA"/>
</dbReference>
<feature type="non-terminal residue" evidence="1">
    <location>
        <position position="126"/>
    </location>
</feature>
<comment type="caution">
    <text evidence="1">The sequence shown here is derived from an EMBL/GenBank/DDBJ whole genome shotgun (WGS) entry which is preliminary data.</text>
</comment>
<protein>
    <submittedName>
        <fullName evidence="1">Uncharacterized protein</fullName>
    </submittedName>
</protein>
<sequence length="126" mass="13761">MSQNPWKTAGMESILQPGATGGNVFYVDGVSGSDLHTGFDPALPLETITYALSLCFDDHDDYIIVLDYPETHPGGDEDSPIDINKDRVHVLGANYPYARGDMQQYLQTPNAAAAVFRVSARWVEIG</sequence>
<accession>X1HEP5</accession>
<name>X1HEP5_9ZZZZ</name>